<sequence length="479" mass="51669">MNRIIVFLVLLIVLIAALAFGWWAYTLPGKVTVPIGAEEISIKSGAAVALVLALSGLMAAAWWVISGIFVLPGRIARSRRRSKSRKANAALTEGLLAAEAGDAEAALKLARKAAKHAEDERLKLLLEARAAEANDDWAGAERAWSQLTRLPGGQLAGLRGSAMAASERGDQLTAETRAREALGLKSSADWPFNSLFDLQVSKGEWEKALDTLTTGERRGMIKGDSLRRRRAVLLTAHAVGLPHDEKSAAQKALAEAIRSAPGFPPAAFHGAKALMVDGKAKAAQGVLELGWKARPHPALAQLSRRLVPQDTQANIAQRLQALIAAQPNHRESKILMAEIAMDKAEWVGAIRSLALLVEENPTARLCLLMERALKGYGDPSEAARWGRMAVSASREPDWSDIDPKGNAFDFDKQGWSRLVYAFGDVGDLVHPRYESYGRELEAGRVPALPGPELDEPAAEAPKTPDRPLSPPLDYASDDD</sequence>
<keyword evidence="4 7" id="KW-0472">Membrane</keyword>
<accession>A0A059F7R2</accession>
<dbReference type="Proteomes" id="UP000024816">
    <property type="component" value="Unassembled WGS sequence"/>
</dbReference>
<dbReference type="InterPro" id="IPR010817">
    <property type="entry name" value="HemY_N"/>
</dbReference>
<evidence type="ECO:0000256" key="2">
    <source>
        <dbReference type="ARBA" id="ARBA00022692"/>
    </source>
</evidence>
<dbReference type="eggNOG" id="COG3898">
    <property type="taxonomic scope" value="Bacteria"/>
</dbReference>
<dbReference type="AlphaFoldDB" id="A0A059F7R2"/>
<evidence type="ECO:0000256" key="7">
    <source>
        <dbReference type="SAM" id="Phobius"/>
    </source>
</evidence>
<dbReference type="Gene3D" id="1.25.40.10">
    <property type="entry name" value="Tetratricopeptide repeat domain"/>
    <property type="match status" value="1"/>
</dbReference>
<evidence type="ECO:0000256" key="3">
    <source>
        <dbReference type="ARBA" id="ARBA00022989"/>
    </source>
</evidence>
<evidence type="ECO:0000256" key="6">
    <source>
        <dbReference type="SAM" id="MobiDB-lite"/>
    </source>
</evidence>
<keyword evidence="3 7" id="KW-1133">Transmembrane helix</keyword>
<keyword evidence="5" id="KW-0175">Coiled coil</keyword>
<dbReference type="EMBL" id="ARYJ01000012">
    <property type="protein sequence ID" value="KCZ86642.1"/>
    <property type="molecule type" value="Genomic_DNA"/>
</dbReference>
<dbReference type="PATRIC" id="fig|1280952.3.peg.2972"/>
<dbReference type="STRING" id="1280952.HJA_14865"/>
<proteinExistence type="predicted"/>
<feature type="region of interest" description="Disordered" evidence="6">
    <location>
        <begin position="444"/>
        <end position="479"/>
    </location>
</feature>
<name>A0A059F7R2_9PROT</name>
<evidence type="ECO:0000313" key="10">
    <source>
        <dbReference type="Proteomes" id="UP000024816"/>
    </source>
</evidence>
<feature type="domain" description="HemY N-terminal" evidence="8">
    <location>
        <begin position="29"/>
        <end position="134"/>
    </location>
</feature>
<dbReference type="OrthoDB" id="9798343at2"/>
<organism evidence="9 10">
    <name type="scientific">Hyphomonas jannaschiana VP2</name>
    <dbReference type="NCBI Taxonomy" id="1280952"/>
    <lineage>
        <taxon>Bacteria</taxon>
        <taxon>Pseudomonadati</taxon>
        <taxon>Pseudomonadota</taxon>
        <taxon>Alphaproteobacteria</taxon>
        <taxon>Hyphomonadales</taxon>
        <taxon>Hyphomonadaceae</taxon>
        <taxon>Hyphomonas</taxon>
    </lineage>
</organism>
<dbReference type="GO" id="GO:0016020">
    <property type="term" value="C:membrane"/>
    <property type="evidence" value="ECO:0007669"/>
    <property type="project" value="UniProtKB-SubCell"/>
</dbReference>
<keyword evidence="2 7" id="KW-0812">Transmembrane</keyword>
<protein>
    <submittedName>
        <fullName evidence="9">HemY domain-containing protein</fullName>
    </submittedName>
</protein>
<feature type="transmembrane region" description="Helical" evidence="7">
    <location>
        <begin position="45"/>
        <end position="71"/>
    </location>
</feature>
<evidence type="ECO:0000256" key="5">
    <source>
        <dbReference type="SAM" id="Coils"/>
    </source>
</evidence>
<comment type="caution">
    <text evidence="9">The sequence shown here is derived from an EMBL/GenBank/DDBJ whole genome shotgun (WGS) entry which is preliminary data.</text>
</comment>
<dbReference type="Pfam" id="PF07219">
    <property type="entry name" value="HemY_N"/>
    <property type="match status" value="1"/>
</dbReference>
<feature type="transmembrane region" description="Helical" evidence="7">
    <location>
        <begin position="5"/>
        <end position="25"/>
    </location>
</feature>
<gene>
    <name evidence="9" type="ORF">HJA_14865</name>
</gene>
<evidence type="ECO:0000256" key="4">
    <source>
        <dbReference type="ARBA" id="ARBA00023136"/>
    </source>
</evidence>
<evidence type="ECO:0000256" key="1">
    <source>
        <dbReference type="ARBA" id="ARBA00004370"/>
    </source>
</evidence>
<keyword evidence="10" id="KW-1185">Reference proteome</keyword>
<dbReference type="SUPFAM" id="SSF48452">
    <property type="entry name" value="TPR-like"/>
    <property type="match status" value="2"/>
</dbReference>
<dbReference type="RefSeq" id="WP_035583734.1">
    <property type="nucleotide sequence ID" value="NZ_ARYJ01000012.1"/>
</dbReference>
<evidence type="ECO:0000259" key="8">
    <source>
        <dbReference type="Pfam" id="PF07219"/>
    </source>
</evidence>
<evidence type="ECO:0000313" key="9">
    <source>
        <dbReference type="EMBL" id="KCZ86642.1"/>
    </source>
</evidence>
<dbReference type="InterPro" id="IPR011990">
    <property type="entry name" value="TPR-like_helical_dom_sf"/>
</dbReference>
<reference evidence="9 10" key="1">
    <citation type="journal article" date="2014" name="Antonie Van Leeuwenhoek">
        <title>Hyphomonas beringensis sp. nov. and Hyphomonas chukchiensis sp. nov., isolated from surface seawater of the Bering Sea and Chukchi Sea.</title>
        <authorList>
            <person name="Li C."/>
            <person name="Lai Q."/>
            <person name="Li G."/>
            <person name="Dong C."/>
            <person name="Wang J."/>
            <person name="Liao Y."/>
            <person name="Shao Z."/>
        </authorList>
    </citation>
    <scope>NUCLEOTIDE SEQUENCE [LARGE SCALE GENOMIC DNA]</scope>
    <source>
        <strain evidence="9 10">VP2</strain>
    </source>
</reference>
<comment type="subcellular location">
    <subcellularLocation>
        <location evidence="1">Membrane</location>
    </subcellularLocation>
</comment>
<feature type="coiled-coil region" evidence="5">
    <location>
        <begin position="100"/>
        <end position="134"/>
    </location>
</feature>